<gene>
    <name evidence="17" type="ORF">GCM10011351_07480</name>
</gene>
<dbReference type="InterPro" id="IPR050640">
    <property type="entry name" value="Bact_2-comp_sensor_kinase"/>
</dbReference>
<evidence type="ECO:0000256" key="7">
    <source>
        <dbReference type="ARBA" id="ARBA00022692"/>
    </source>
</evidence>
<sequence length="592" mass="68629">MFKTNIRNKLIVLLLVITIIPFGLSIFVTFIFTKDSLKEQSIQENVNLLYQGKINIQTYMKELNNLVLSSYNNREYINYLRSAKYEDTSPSMISVNQILQSTLYGDDSVKKVSMFIVGNNKVVTTSKQSTIIYSDYVSDLNTDYFKKARKSPNNLSMELMPNLNKFILHRAYKNVPTESVLAYFSLEVKLDKINQLSENLYNKNSDEFYIITPEGDLVFGSTPLLSSNEDIPWVTTLINKNEENGQMEWYDKSFQGVMIFDKISAAQGGWIIVKRIPFTTLYESAYSVATINIVFGMIGLLLVILASILVSFKFSKPIRVLAENIKQIEKGNMQVQFSSLGKDEIGMLGHRFKMMVERLNHYINREYKLELENKTNQLKVLQSQVNPHFLYNTLQSIGTMALKSKVPEIYSSLTELSQIMRYNMKTDENIVPLVKEINYTNSYMLLQKQRFSDDLQYSVDIDDELLDVYVPKMILQPIIENYFKHGFQKTYSIGEINLVCKKKGDFLCIDIYDNGVGMNEKQLNDIRQHLYVESNKKTDMSHIGLRNVYRRLKLYYPEKATLELQNRFEGGLHVSMRLPLEMEVDMDESTDY</sequence>
<organism evidence="17 18">
    <name type="scientific">Paraliobacillus quinghaiensis</name>
    <dbReference type="NCBI Taxonomy" id="470815"/>
    <lineage>
        <taxon>Bacteria</taxon>
        <taxon>Bacillati</taxon>
        <taxon>Bacillota</taxon>
        <taxon>Bacilli</taxon>
        <taxon>Bacillales</taxon>
        <taxon>Bacillaceae</taxon>
        <taxon>Paraliobacillus</taxon>
    </lineage>
</organism>
<dbReference type="InterPro" id="IPR010559">
    <property type="entry name" value="Sig_transdc_His_kin_internal"/>
</dbReference>
<evidence type="ECO:0000256" key="14">
    <source>
        <dbReference type="SAM" id="Phobius"/>
    </source>
</evidence>
<dbReference type="Gene3D" id="6.10.340.10">
    <property type="match status" value="1"/>
</dbReference>
<keyword evidence="10" id="KW-0067">ATP-binding</keyword>
<dbReference type="GO" id="GO:0005524">
    <property type="term" value="F:ATP binding"/>
    <property type="evidence" value="ECO:0007669"/>
    <property type="project" value="UniProtKB-KW"/>
</dbReference>
<dbReference type="CDD" id="cd06225">
    <property type="entry name" value="HAMP"/>
    <property type="match status" value="1"/>
</dbReference>
<dbReference type="OrthoDB" id="9776552at2"/>
<dbReference type="PROSITE" id="PS50885">
    <property type="entry name" value="HAMP"/>
    <property type="match status" value="1"/>
</dbReference>
<evidence type="ECO:0000256" key="13">
    <source>
        <dbReference type="ARBA" id="ARBA00023136"/>
    </source>
</evidence>
<reference evidence="17" key="1">
    <citation type="journal article" date="2014" name="Int. J. Syst. Evol. Microbiol.">
        <title>Complete genome sequence of Corynebacterium casei LMG S-19264T (=DSM 44701T), isolated from a smear-ripened cheese.</title>
        <authorList>
            <consortium name="US DOE Joint Genome Institute (JGI-PGF)"/>
            <person name="Walter F."/>
            <person name="Albersmeier A."/>
            <person name="Kalinowski J."/>
            <person name="Ruckert C."/>
        </authorList>
    </citation>
    <scope>NUCLEOTIDE SEQUENCE</scope>
    <source>
        <strain evidence="17">CGMCC 1.6333</strain>
    </source>
</reference>
<evidence type="ECO:0000259" key="16">
    <source>
        <dbReference type="PROSITE" id="PS50885"/>
    </source>
</evidence>
<feature type="domain" description="HAMP" evidence="16">
    <location>
        <begin position="312"/>
        <end position="364"/>
    </location>
</feature>
<dbReference type="Pfam" id="PF02518">
    <property type="entry name" value="HATPase_c"/>
    <property type="match status" value="1"/>
</dbReference>
<dbReference type="InterPro" id="IPR005467">
    <property type="entry name" value="His_kinase_dom"/>
</dbReference>
<dbReference type="AlphaFoldDB" id="A0A917WR02"/>
<dbReference type="InterPro" id="IPR036890">
    <property type="entry name" value="HATPase_C_sf"/>
</dbReference>
<comment type="subcellular location">
    <subcellularLocation>
        <location evidence="2">Cell membrane</location>
        <topology evidence="2">Multi-pass membrane protein</topology>
    </subcellularLocation>
</comment>
<evidence type="ECO:0000256" key="3">
    <source>
        <dbReference type="ARBA" id="ARBA00012438"/>
    </source>
</evidence>
<evidence type="ECO:0000313" key="17">
    <source>
        <dbReference type="EMBL" id="GGM24218.1"/>
    </source>
</evidence>
<reference evidence="17" key="2">
    <citation type="submission" date="2020-09" db="EMBL/GenBank/DDBJ databases">
        <authorList>
            <person name="Sun Q."/>
            <person name="Zhou Y."/>
        </authorList>
    </citation>
    <scope>NUCLEOTIDE SEQUENCE</scope>
    <source>
        <strain evidence="17">CGMCC 1.6333</strain>
    </source>
</reference>
<evidence type="ECO:0000256" key="6">
    <source>
        <dbReference type="ARBA" id="ARBA00022679"/>
    </source>
</evidence>
<evidence type="ECO:0000256" key="4">
    <source>
        <dbReference type="ARBA" id="ARBA00022475"/>
    </source>
</evidence>
<keyword evidence="18" id="KW-1185">Reference proteome</keyword>
<dbReference type="EC" id="2.7.13.3" evidence="3"/>
<keyword evidence="8" id="KW-0547">Nucleotide-binding</keyword>
<protein>
    <recommendedName>
        <fullName evidence="3">histidine kinase</fullName>
        <ecNumber evidence="3">2.7.13.3</ecNumber>
    </recommendedName>
</protein>
<dbReference type="Gene3D" id="3.30.565.10">
    <property type="entry name" value="Histidine kinase-like ATPase, C-terminal domain"/>
    <property type="match status" value="1"/>
</dbReference>
<keyword evidence="7 14" id="KW-0812">Transmembrane</keyword>
<dbReference type="GO" id="GO:0000155">
    <property type="term" value="F:phosphorelay sensor kinase activity"/>
    <property type="evidence" value="ECO:0007669"/>
    <property type="project" value="InterPro"/>
</dbReference>
<evidence type="ECO:0000256" key="5">
    <source>
        <dbReference type="ARBA" id="ARBA00022553"/>
    </source>
</evidence>
<feature type="transmembrane region" description="Helical" evidence="14">
    <location>
        <begin position="285"/>
        <end position="310"/>
    </location>
</feature>
<dbReference type="Pfam" id="PF00672">
    <property type="entry name" value="HAMP"/>
    <property type="match status" value="1"/>
</dbReference>
<dbReference type="RefSeq" id="WP_117157262.1">
    <property type="nucleotide sequence ID" value="NZ_BMLG01000002.1"/>
</dbReference>
<evidence type="ECO:0000256" key="12">
    <source>
        <dbReference type="ARBA" id="ARBA00023012"/>
    </source>
</evidence>
<evidence type="ECO:0000256" key="2">
    <source>
        <dbReference type="ARBA" id="ARBA00004651"/>
    </source>
</evidence>
<dbReference type="PROSITE" id="PS50109">
    <property type="entry name" value="HIS_KIN"/>
    <property type="match status" value="1"/>
</dbReference>
<evidence type="ECO:0000256" key="1">
    <source>
        <dbReference type="ARBA" id="ARBA00000085"/>
    </source>
</evidence>
<keyword evidence="9 17" id="KW-0418">Kinase</keyword>
<keyword evidence="5" id="KW-0597">Phosphoprotein</keyword>
<evidence type="ECO:0000256" key="11">
    <source>
        <dbReference type="ARBA" id="ARBA00022989"/>
    </source>
</evidence>
<keyword evidence="11 14" id="KW-1133">Transmembrane helix</keyword>
<dbReference type="GO" id="GO:0005886">
    <property type="term" value="C:plasma membrane"/>
    <property type="evidence" value="ECO:0007669"/>
    <property type="project" value="UniProtKB-SubCell"/>
</dbReference>
<accession>A0A917WR02</accession>
<proteinExistence type="predicted"/>
<keyword evidence="13 14" id="KW-0472">Membrane</keyword>
<dbReference type="SUPFAM" id="SSF55874">
    <property type="entry name" value="ATPase domain of HSP90 chaperone/DNA topoisomerase II/histidine kinase"/>
    <property type="match status" value="1"/>
</dbReference>
<comment type="caution">
    <text evidence="17">The sequence shown here is derived from an EMBL/GenBank/DDBJ whole genome shotgun (WGS) entry which is preliminary data.</text>
</comment>
<dbReference type="InterPro" id="IPR003660">
    <property type="entry name" value="HAMP_dom"/>
</dbReference>
<dbReference type="PANTHER" id="PTHR34220:SF11">
    <property type="entry name" value="SENSOR PROTEIN KINASE HPTS"/>
    <property type="match status" value="1"/>
</dbReference>
<dbReference type="SMART" id="SM00304">
    <property type="entry name" value="HAMP"/>
    <property type="match status" value="1"/>
</dbReference>
<dbReference type="EMBL" id="BMLG01000002">
    <property type="protein sequence ID" value="GGM24218.1"/>
    <property type="molecule type" value="Genomic_DNA"/>
</dbReference>
<dbReference type="Pfam" id="PF06580">
    <property type="entry name" value="His_kinase"/>
    <property type="match status" value="1"/>
</dbReference>
<name>A0A917WR02_9BACI</name>
<dbReference type="Proteomes" id="UP000618460">
    <property type="component" value="Unassembled WGS sequence"/>
</dbReference>
<keyword evidence="12" id="KW-0902">Two-component regulatory system</keyword>
<comment type="catalytic activity">
    <reaction evidence="1">
        <text>ATP + protein L-histidine = ADP + protein N-phospho-L-histidine.</text>
        <dbReference type="EC" id="2.7.13.3"/>
    </reaction>
</comment>
<evidence type="ECO:0000313" key="18">
    <source>
        <dbReference type="Proteomes" id="UP000618460"/>
    </source>
</evidence>
<feature type="domain" description="Histidine kinase" evidence="15">
    <location>
        <begin position="362"/>
        <end position="582"/>
    </location>
</feature>
<evidence type="ECO:0000256" key="9">
    <source>
        <dbReference type="ARBA" id="ARBA00022777"/>
    </source>
</evidence>
<feature type="transmembrane region" description="Helical" evidence="14">
    <location>
        <begin position="12"/>
        <end position="32"/>
    </location>
</feature>
<dbReference type="PANTHER" id="PTHR34220">
    <property type="entry name" value="SENSOR HISTIDINE KINASE YPDA"/>
    <property type="match status" value="1"/>
</dbReference>
<evidence type="ECO:0000256" key="8">
    <source>
        <dbReference type="ARBA" id="ARBA00022741"/>
    </source>
</evidence>
<dbReference type="SUPFAM" id="SSF158472">
    <property type="entry name" value="HAMP domain-like"/>
    <property type="match status" value="1"/>
</dbReference>
<dbReference type="InterPro" id="IPR003594">
    <property type="entry name" value="HATPase_dom"/>
</dbReference>
<evidence type="ECO:0000256" key="10">
    <source>
        <dbReference type="ARBA" id="ARBA00022840"/>
    </source>
</evidence>
<keyword evidence="4" id="KW-1003">Cell membrane</keyword>
<evidence type="ECO:0000259" key="15">
    <source>
        <dbReference type="PROSITE" id="PS50109"/>
    </source>
</evidence>
<keyword evidence="6" id="KW-0808">Transferase</keyword>